<keyword evidence="2" id="KW-1185">Reference proteome</keyword>
<comment type="caution">
    <text evidence="1">The sequence shown here is derived from an EMBL/GenBank/DDBJ whole genome shotgun (WGS) entry which is preliminary data.</text>
</comment>
<proteinExistence type="predicted"/>
<evidence type="ECO:0000313" key="1">
    <source>
        <dbReference type="EMBL" id="PTD07231.1"/>
    </source>
</evidence>
<dbReference type="OrthoDB" id="4964795at2759"/>
<dbReference type="EMBL" id="PVEM01000006">
    <property type="protein sequence ID" value="PTD07231.1"/>
    <property type="molecule type" value="Genomic_DNA"/>
</dbReference>
<reference evidence="1 2" key="1">
    <citation type="submission" date="2018-02" db="EMBL/GenBank/DDBJ databases">
        <title>Fusarium culmorum secondary metabolites in fungal-bacterial-plant interactions.</title>
        <authorList>
            <person name="Schmidt R."/>
        </authorList>
    </citation>
    <scope>NUCLEOTIDE SEQUENCE [LARGE SCALE GENOMIC DNA]</scope>
    <source>
        <strain evidence="1 2">PV</strain>
    </source>
</reference>
<sequence length="35" mass="3594">MEPIVNYNHNTCPKCSATIEGAGKTCGSCGAHCPV</sequence>
<name>A0A2T4GUN0_FUSCU</name>
<gene>
    <name evidence="1" type="ORF">FCULG_00006965</name>
</gene>
<dbReference type="AlphaFoldDB" id="A0A2T4GUN0"/>
<dbReference type="Proteomes" id="UP000241587">
    <property type="component" value="Unassembled WGS sequence"/>
</dbReference>
<accession>A0A2T4GUN0</accession>
<organism evidence="1 2">
    <name type="scientific">Fusarium culmorum</name>
    <dbReference type="NCBI Taxonomy" id="5516"/>
    <lineage>
        <taxon>Eukaryota</taxon>
        <taxon>Fungi</taxon>
        <taxon>Dikarya</taxon>
        <taxon>Ascomycota</taxon>
        <taxon>Pezizomycotina</taxon>
        <taxon>Sordariomycetes</taxon>
        <taxon>Hypocreomycetidae</taxon>
        <taxon>Hypocreales</taxon>
        <taxon>Nectriaceae</taxon>
        <taxon>Fusarium</taxon>
    </lineage>
</organism>
<protein>
    <submittedName>
        <fullName evidence="1">Uncharacterized protein</fullName>
    </submittedName>
</protein>
<evidence type="ECO:0000313" key="2">
    <source>
        <dbReference type="Proteomes" id="UP000241587"/>
    </source>
</evidence>